<accession>A0A7N0VAX4</accession>
<dbReference type="Proteomes" id="UP000594263">
    <property type="component" value="Unplaced"/>
</dbReference>
<keyword evidence="3" id="KW-1185">Reference proteome</keyword>
<evidence type="ECO:0000313" key="2">
    <source>
        <dbReference type="EnsemblPlants" id="Kaladp0515s0043.1.v1.1.CDS.1"/>
    </source>
</evidence>
<dbReference type="PANTHER" id="PTHR33052">
    <property type="entry name" value="DUF4228 DOMAIN PROTEIN-RELATED"/>
    <property type="match status" value="1"/>
</dbReference>
<evidence type="ECO:0000313" key="3">
    <source>
        <dbReference type="Proteomes" id="UP000594263"/>
    </source>
</evidence>
<dbReference type="Pfam" id="PF14009">
    <property type="entry name" value="PADRE"/>
    <property type="match status" value="1"/>
</dbReference>
<proteinExistence type="predicted"/>
<dbReference type="Gramene" id="Kaladp0515s0043.1.v1.1">
    <property type="protein sequence ID" value="Kaladp0515s0043.1.v1.1.CDS.1"/>
    <property type="gene ID" value="Kaladp0515s0043.v1.1"/>
</dbReference>
<protein>
    <submittedName>
        <fullName evidence="2">Uncharacterized protein</fullName>
    </submittedName>
</protein>
<feature type="region of interest" description="Disordered" evidence="1">
    <location>
        <begin position="103"/>
        <end position="122"/>
    </location>
</feature>
<dbReference type="AlphaFoldDB" id="A0A7N0VAX4"/>
<sequence length="180" mass="19908">MLGKLLSFNPFSHHRTEKPPCSVSGSGSALKLVHPGGRVECYYMAMPAAKLMERYPSFLLATPNVFKQPWDAIIHPDQLLFPGQKFLVVPQTTVRKLRRRIQKPTTPLNPDVSSSTSAGGPTMMKMKNSSKKHINFSAIQMRKTKKGATSINTNLEGSGSKKVVQMASWHPTLESISEIC</sequence>
<dbReference type="OMA" id="ISECHVE"/>
<name>A0A7N0VAX4_KALFE</name>
<dbReference type="InterPro" id="IPR025322">
    <property type="entry name" value="PADRE_dom"/>
</dbReference>
<dbReference type="EnsemblPlants" id="Kaladp0515s0043.1.v1.1">
    <property type="protein sequence ID" value="Kaladp0515s0043.1.v1.1.CDS.1"/>
    <property type="gene ID" value="Kaladp0515s0043.v1.1"/>
</dbReference>
<organism evidence="2 3">
    <name type="scientific">Kalanchoe fedtschenkoi</name>
    <name type="common">Lavender scallops</name>
    <name type="synonym">South American air plant</name>
    <dbReference type="NCBI Taxonomy" id="63787"/>
    <lineage>
        <taxon>Eukaryota</taxon>
        <taxon>Viridiplantae</taxon>
        <taxon>Streptophyta</taxon>
        <taxon>Embryophyta</taxon>
        <taxon>Tracheophyta</taxon>
        <taxon>Spermatophyta</taxon>
        <taxon>Magnoliopsida</taxon>
        <taxon>eudicotyledons</taxon>
        <taxon>Gunneridae</taxon>
        <taxon>Pentapetalae</taxon>
        <taxon>Saxifragales</taxon>
        <taxon>Crassulaceae</taxon>
        <taxon>Kalanchoe</taxon>
    </lineage>
</organism>
<feature type="compositionally biased region" description="Polar residues" evidence="1">
    <location>
        <begin position="103"/>
        <end position="119"/>
    </location>
</feature>
<reference evidence="2" key="1">
    <citation type="submission" date="2021-01" db="UniProtKB">
        <authorList>
            <consortium name="EnsemblPlants"/>
        </authorList>
    </citation>
    <scope>IDENTIFICATION</scope>
</reference>
<evidence type="ECO:0000256" key="1">
    <source>
        <dbReference type="SAM" id="MobiDB-lite"/>
    </source>
</evidence>